<evidence type="ECO:0000313" key="2">
    <source>
        <dbReference type="Proteomes" id="UP000324800"/>
    </source>
</evidence>
<proteinExistence type="predicted"/>
<comment type="caution">
    <text evidence="1">The sequence shown here is derived from an EMBL/GenBank/DDBJ whole genome shotgun (WGS) entry which is preliminary data.</text>
</comment>
<accession>A0A5J4U3P2</accession>
<dbReference type="AlphaFoldDB" id="A0A5J4U3P2"/>
<name>A0A5J4U3P2_9EUKA</name>
<evidence type="ECO:0000313" key="1">
    <source>
        <dbReference type="EMBL" id="KAA6365004.1"/>
    </source>
</evidence>
<dbReference type="EMBL" id="SNRW01020964">
    <property type="protein sequence ID" value="KAA6365004.1"/>
    <property type="molecule type" value="Genomic_DNA"/>
</dbReference>
<gene>
    <name evidence="1" type="ORF">EZS28_039469</name>
</gene>
<sequence>MAARRGSDTVQTLSTSSSSDNVNVWPMILYSLEKICSDAYTIVEYFSDKDLCLEFFKRIEREYDLWKDLLNRLTTELQGSRKPIAWESRKTPSDPFKDILVRLVLPKDTEEQLTQDSNFIYSYQMQQGAVNDLLTRKLIFDKLSPSTPRRKFILRSQIIIQFIF</sequence>
<reference evidence="1 2" key="1">
    <citation type="submission" date="2019-03" db="EMBL/GenBank/DDBJ databases">
        <title>Single cell metagenomics reveals metabolic interactions within the superorganism composed of flagellate Streblomastix strix and complex community of Bacteroidetes bacteria on its surface.</title>
        <authorList>
            <person name="Treitli S.C."/>
            <person name="Kolisko M."/>
            <person name="Husnik F."/>
            <person name="Keeling P."/>
            <person name="Hampl V."/>
        </authorList>
    </citation>
    <scope>NUCLEOTIDE SEQUENCE [LARGE SCALE GENOMIC DNA]</scope>
    <source>
        <strain evidence="1">ST1C</strain>
    </source>
</reference>
<dbReference type="Proteomes" id="UP000324800">
    <property type="component" value="Unassembled WGS sequence"/>
</dbReference>
<organism evidence="1 2">
    <name type="scientific">Streblomastix strix</name>
    <dbReference type="NCBI Taxonomy" id="222440"/>
    <lineage>
        <taxon>Eukaryota</taxon>
        <taxon>Metamonada</taxon>
        <taxon>Preaxostyla</taxon>
        <taxon>Oxymonadida</taxon>
        <taxon>Streblomastigidae</taxon>
        <taxon>Streblomastix</taxon>
    </lineage>
</organism>
<protein>
    <submittedName>
        <fullName evidence="1">Uncharacterized protein</fullName>
    </submittedName>
</protein>